<dbReference type="InterPro" id="IPR002136">
    <property type="entry name" value="Ribosomal_uL4"/>
</dbReference>
<keyword evidence="3 5" id="KW-0687">Ribonucleoprotein</keyword>
<dbReference type="EMBL" id="MEYI01000046">
    <property type="protein sequence ID" value="OGD23276.1"/>
    <property type="molecule type" value="Genomic_DNA"/>
</dbReference>
<evidence type="ECO:0000256" key="6">
    <source>
        <dbReference type="SAM" id="MobiDB-lite"/>
    </source>
</evidence>
<dbReference type="GO" id="GO:0005840">
    <property type="term" value="C:ribosome"/>
    <property type="evidence" value="ECO:0007669"/>
    <property type="project" value="UniProtKB-KW"/>
</dbReference>
<feature type="region of interest" description="Disordered" evidence="6">
    <location>
        <begin position="224"/>
        <end position="262"/>
    </location>
</feature>
<accession>A0A1F5AXZ3</accession>
<evidence type="ECO:0000256" key="2">
    <source>
        <dbReference type="ARBA" id="ARBA00022980"/>
    </source>
</evidence>
<proteinExistence type="inferred from homology"/>
<feature type="compositionally biased region" description="Basic residues" evidence="6">
    <location>
        <begin position="59"/>
        <end position="77"/>
    </location>
</feature>
<dbReference type="SUPFAM" id="SSF52166">
    <property type="entry name" value="Ribosomal protein L4"/>
    <property type="match status" value="1"/>
</dbReference>
<sequence length="262" mass="28857">METIVYNQKGEKVGTFDLPEYIFNVSSGADLVHQAVRTQRANARESIAHTKDRSEVRGGGRKPWRQKGTGRARHGSRRSPLWSGGGVTFGPRSERDYSLKINKKQKQKALFAVLTSKVQGGKFVMMDTLSIPEPKTKAIIGVLHAMAKVIPTMETKKTLIITPSANKNIMLSARNIQNASVIAASSLNVYDLLAHANVMMMKDSIAVMQQTYTRTVKGAARNVSGEKAEVPVRATTKKKKARKAAKKGAKKTIKKSIKKRIK</sequence>
<reference evidence="7 8" key="1">
    <citation type="journal article" date="2016" name="Nat. Commun.">
        <title>Thousands of microbial genomes shed light on interconnected biogeochemical processes in an aquifer system.</title>
        <authorList>
            <person name="Anantharaman K."/>
            <person name="Brown C.T."/>
            <person name="Hug L.A."/>
            <person name="Sharon I."/>
            <person name="Castelle C.J."/>
            <person name="Probst A.J."/>
            <person name="Thomas B.C."/>
            <person name="Singh A."/>
            <person name="Wilkins M.J."/>
            <person name="Karaoz U."/>
            <person name="Brodie E.L."/>
            <person name="Williams K.H."/>
            <person name="Hubbard S.S."/>
            <person name="Banfield J.F."/>
        </authorList>
    </citation>
    <scope>NUCLEOTIDE SEQUENCE [LARGE SCALE GENOMIC DNA]</scope>
</reference>
<gene>
    <name evidence="5" type="primary">rplD</name>
    <name evidence="7" type="ORF">A2Z10_00020</name>
</gene>
<dbReference type="PANTHER" id="PTHR10746">
    <property type="entry name" value="50S RIBOSOMAL PROTEIN L4"/>
    <property type="match status" value="1"/>
</dbReference>
<feature type="compositionally biased region" description="Basic and acidic residues" evidence="6">
    <location>
        <begin position="42"/>
        <end position="58"/>
    </location>
</feature>
<dbReference type="InterPro" id="IPR023574">
    <property type="entry name" value="Ribosomal_uL4_dom_sf"/>
</dbReference>
<keyword evidence="2 5" id="KW-0689">Ribosomal protein</keyword>
<comment type="function">
    <text evidence="5">One of the primary rRNA binding proteins, this protein initially binds near the 5'-end of the 23S rRNA. It is important during the early stages of 50S assembly. It makes multiple contacts with different domains of the 23S rRNA in the assembled 50S subunit and ribosome.</text>
</comment>
<evidence type="ECO:0000313" key="8">
    <source>
        <dbReference type="Proteomes" id="UP000176639"/>
    </source>
</evidence>
<evidence type="ECO:0000256" key="1">
    <source>
        <dbReference type="ARBA" id="ARBA00010528"/>
    </source>
</evidence>
<dbReference type="Gene3D" id="3.40.1370.10">
    <property type="match status" value="1"/>
</dbReference>
<dbReference type="AlphaFoldDB" id="A0A1F5AXZ3"/>
<evidence type="ECO:0000313" key="7">
    <source>
        <dbReference type="EMBL" id="OGD23276.1"/>
    </source>
</evidence>
<dbReference type="GO" id="GO:0019843">
    <property type="term" value="F:rRNA binding"/>
    <property type="evidence" value="ECO:0007669"/>
    <property type="project" value="UniProtKB-UniRule"/>
</dbReference>
<comment type="subunit">
    <text evidence="5">Part of the 50S ribosomal subunit.</text>
</comment>
<comment type="caution">
    <text evidence="7">The sequence shown here is derived from an EMBL/GenBank/DDBJ whole genome shotgun (WGS) entry which is preliminary data.</text>
</comment>
<dbReference type="Proteomes" id="UP000176639">
    <property type="component" value="Unassembled WGS sequence"/>
</dbReference>
<feature type="region of interest" description="Disordered" evidence="6">
    <location>
        <begin position="42"/>
        <end position="87"/>
    </location>
</feature>
<evidence type="ECO:0000256" key="5">
    <source>
        <dbReference type="HAMAP-Rule" id="MF_01328"/>
    </source>
</evidence>
<dbReference type="InterPro" id="IPR013005">
    <property type="entry name" value="Ribosomal_uL4-like"/>
</dbReference>
<evidence type="ECO:0000256" key="3">
    <source>
        <dbReference type="ARBA" id="ARBA00023274"/>
    </source>
</evidence>
<dbReference type="GO" id="GO:0006412">
    <property type="term" value="P:translation"/>
    <property type="evidence" value="ECO:0007669"/>
    <property type="project" value="UniProtKB-UniRule"/>
</dbReference>
<organism evidence="7 8">
    <name type="scientific">Candidatus Azambacteria bacterium RBG_16_47_10</name>
    <dbReference type="NCBI Taxonomy" id="1797292"/>
    <lineage>
        <taxon>Bacteria</taxon>
        <taxon>Candidatus Azamiibacteriota</taxon>
    </lineage>
</organism>
<feature type="compositionally biased region" description="Basic residues" evidence="6">
    <location>
        <begin position="235"/>
        <end position="262"/>
    </location>
</feature>
<comment type="function">
    <text evidence="5">Forms part of the polypeptide exit tunnel.</text>
</comment>
<comment type="similarity">
    <text evidence="1 5">Belongs to the universal ribosomal protein uL4 family.</text>
</comment>
<dbReference type="PANTHER" id="PTHR10746:SF6">
    <property type="entry name" value="LARGE RIBOSOMAL SUBUNIT PROTEIN UL4M"/>
    <property type="match status" value="1"/>
</dbReference>
<keyword evidence="5" id="KW-0694">RNA-binding</keyword>
<dbReference type="GO" id="GO:1990904">
    <property type="term" value="C:ribonucleoprotein complex"/>
    <property type="evidence" value="ECO:0007669"/>
    <property type="project" value="UniProtKB-KW"/>
</dbReference>
<keyword evidence="5" id="KW-0699">rRNA-binding</keyword>
<dbReference type="HAMAP" id="MF_01328_B">
    <property type="entry name" value="Ribosomal_uL4_B"/>
    <property type="match status" value="1"/>
</dbReference>
<name>A0A1F5AXZ3_9BACT</name>
<protein>
    <recommendedName>
        <fullName evidence="4 5">Large ribosomal subunit protein uL4</fullName>
    </recommendedName>
</protein>
<dbReference type="GO" id="GO:0003735">
    <property type="term" value="F:structural constituent of ribosome"/>
    <property type="evidence" value="ECO:0007669"/>
    <property type="project" value="InterPro"/>
</dbReference>
<dbReference type="Pfam" id="PF00573">
    <property type="entry name" value="Ribosomal_L4"/>
    <property type="match status" value="1"/>
</dbReference>
<evidence type="ECO:0000256" key="4">
    <source>
        <dbReference type="ARBA" id="ARBA00035244"/>
    </source>
</evidence>
<dbReference type="NCBIfam" id="TIGR03953">
    <property type="entry name" value="rplD_bact"/>
    <property type="match status" value="1"/>
</dbReference>